<dbReference type="EMBL" id="MVBN01000008">
    <property type="protein sequence ID" value="OOK68030.1"/>
    <property type="molecule type" value="Genomic_DNA"/>
</dbReference>
<sequence length="135" mass="13136">MVPRRFRFGSCRALVTRPACPLRPAGAARTPDGASTLGADSNHLPGQLPGVPGQIAVPGQAPGMPGSVAVPGQAPGVPGQLPPQLQLPAPVGSAPAVPLQLPGQVPAPVPAEVPIPLQSGTAPPVLGAPPAPAAP</sequence>
<evidence type="ECO:0000313" key="3">
    <source>
        <dbReference type="Proteomes" id="UP000188532"/>
    </source>
</evidence>
<gene>
    <name evidence="2" type="ORF">BZL29_6620</name>
</gene>
<dbReference type="Proteomes" id="UP000188532">
    <property type="component" value="Unassembled WGS sequence"/>
</dbReference>
<evidence type="ECO:0000256" key="1">
    <source>
        <dbReference type="SAM" id="MobiDB-lite"/>
    </source>
</evidence>
<evidence type="ECO:0000313" key="2">
    <source>
        <dbReference type="EMBL" id="OOK68030.1"/>
    </source>
</evidence>
<feature type="region of interest" description="Disordered" evidence="1">
    <location>
        <begin position="22"/>
        <end position="47"/>
    </location>
</feature>
<name>A0A1V3WM43_MYCKA</name>
<protein>
    <submittedName>
        <fullName evidence="2">Conserved proline rich membrane domain protein</fullName>
    </submittedName>
</protein>
<feature type="compositionally biased region" description="Pro residues" evidence="1">
    <location>
        <begin position="126"/>
        <end position="135"/>
    </location>
</feature>
<feature type="region of interest" description="Disordered" evidence="1">
    <location>
        <begin position="61"/>
        <end position="135"/>
    </location>
</feature>
<accession>A0A1V3WM43</accession>
<organism evidence="2 3">
    <name type="scientific">Mycobacterium kansasii</name>
    <dbReference type="NCBI Taxonomy" id="1768"/>
    <lineage>
        <taxon>Bacteria</taxon>
        <taxon>Bacillati</taxon>
        <taxon>Actinomycetota</taxon>
        <taxon>Actinomycetes</taxon>
        <taxon>Mycobacteriales</taxon>
        <taxon>Mycobacteriaceae</taxon>
        <taxon>Mycobacterium</taxon>
    </lineage>
</organism>
<reference evidence="2 3" key="1">
    <citation type="submission" date="2017-02" db="EMBL/GenBank/DDBJ databases">
        <title>Complete genome sequences of Mycobacterium kansasii strains isolated from rhesus macaques.</title>
        <authorList>
            <person name="Panda A."/>
            <person name="Nagaraj S."/>
            <person name="Zhao X."/>
            <person name="Tettelin H."/>
            <person name="Detolla L.J."/>
        </authorList>
    </citation>
    <scope>NUCLEOTIDE SEQUENCE [LARGE SCALE GENOMIC DNA]</scope>
    <source>
        <strain evidence="2 3">11-3469</strain>
    </source>
</reference>
<dbReference type="AlphaFoldDB" id="A0A1V3WM43"/>
<proteinExistence type="predicted"/>
<feature type="compositionally biased region" description="Low complexity" evidence="1">
    <location>
        <begin position="68"/>
        <end position="92"/>
    </location>
</feature>
<comment type="caution">
    <text evidence="2">The sequence shown here is derived from an EMBL/GenBank/DDBJ whole genome shotgun (WGS) entry which is preliminary data.</text>
</comment>